<feature type="domain" description="DJ-1/PfpI" evidence="2">
    <location>
        <begin position="151"/>
        <end position="263"/>
    </location>
</feature>
<feature type="compositionally biased region" description="Polar residues" evidence="1">
    <location>
        <begin position="1"/>
        <end position="15"/>
    </location>
</feature>
<proteinExistence type="predicted"/>
<sequence>MLGVSSPSRSTTQNASPPPYHLPRSPPAHHRLPRPPPNLLHIKPKPQIPLLHHPSDITTAFPQPKTYALLLFRSFEILDAYGPLEILQFVSHFHSLNLLIFSRSFPSPVSTSPTLASMNPMNSSFYPSFVPTHPIPSTPQQWEDMKETLEGIDVLLIPGGMGVRNPDLGPELEFVRRLRDDYGLGGRDESKVLVTVCNGAAVPARAGVLRGRRVTTNKSVWGEVVTLDPEVKWVSPARWVEDGNIWTSSGVTSGLDLTLQFVRKMYPDGVEIADLIAGAIEHEPVMDWRYDPFAEKFGVPPQN</sequence>
<dbReference type="EMBL" id="JAUTDP010000008">
    <property type="protein sequence ID" value="KAK3397068.1"/>
    <property type="molecule type" value="Genomic_DNA"/>
</dbReference>
<feature type="region of interest" description="Disordered" evidence="1">
    <location>
        <begin position="1"/>
        <end position="45"/>
    </location>
</feature>
<dbReference type="InterPro" id="IPR052158">
    <property type="entry name" value="INH-QAR"/>
</dbReference>
<dbReference type="Proteomes" id="UP001281003">
    <property type="component" value="Unassembled WGS sequence"/>
</dbReference>
<organism evidence="3 4">
    <name type="scientific">Sordaria brevicollis</name>
    <dbReference type="NCBI Taxonomy" id="83679"/>
    <lineage>
        <taxon>Eukaryota</taxon>
        <taxon>Fungi</taxon>
        <taxon>Dikarya</taxon>
        <taxon>Ascomycota</taxon>
        <taxon>Pezizomycotina</taxon>
        <taxon>Sordariomycetes</taxon>
        <taxon>Sordariomycetidae</taxon>
        <taxon>Sordariales</taxon>
        <taxon>Sordariaceae</taxon>
        <taxon>Sordaria</taxon>
    </lineage>
</organism>
<gene>
    <name evidence="3" type="ORF">B0T20DRAFT_500629</name>
</gene>
<dbReference type="InterPro" id="IPR002818">
    <property type="entry name" value="DJ-1/PfpI"/>
</dbReference>
<dbReference type="SUPFAM" id="SSF52317">
    <property type="entry name" value="Class I glutamine amidotransferase-like"/>
    <property type="match status" value="1"/>
</dbReference>
<feature type="compositionally biased region" description="Pro residues" evidence="1">
    <location>
        <begin position="16"/>
        <end position="26"/>
    </location>
</feature>
<evidence type="ECO:0000313" key="3">
    <source>
        <dbReference type="EMBL" id="KAK3397068.1"/>
    </source>
</evidence>
<keyword evidence="3" id="KW-0315">Glutamine amidotransferase</keyword>
<reference evidence="3" key="2">
    <citation type="submission" date="2023-07" db="EMBL/GenBank/DDBJ databases">
        <authorList>
            <consortium name="Lawrence Berkeley National Laboratory"/>
            <person name="Haridas S."/>
            <person name="Hensen N."/>
            <person name="Bonometti L."/>
            <person name="Westerberg I."/>
            <person name="Brannstrom I.O."/>
            <person name="Guillou S."/>
            <person name="Cros-Aarteil S."/>
            <person name="Calhoun S."/>
            <person name="Kuo A."/>
            <person name="Mondo S."/>
            <person name="Pangilinan J."/>
            <person name="Riley R."/>
            <person name="LaButti K."/>
            <person name="Andreopoulos B."/>
            <person name="Lipzen A."/>
            <person name="Chen C."/>
            <person name="Yanf M."/>
            <person name="Daum C."/>
            <person name="Ng V."/>
            <person name="Clum A."/>
            <person name="Steindorff A."/>
            <person name="Ohm R."/>
            <person name="Martin F."/>
            <person name="Silar P."/>
            <person name="Natvig D."/>
            <person name="Lalanne C."/>
            <person name="Gautier V."/>
            <person name="Ament-velasquez S.L."/>
            <person name="Kruys A."/>
            <person name="Hutchinson M.I."/>
            <person name="Powell A.J."/>
            <person name="Barry K."/>
            <person name="Miller A.N."/>
            <person name="Grigoriev I.V."/>
            <person name="Debuchy R."/>
            <person name="Gladieux P."/>
            <person name="Thoren M.H."/>
            <person name="Johannesson H."/>
        </authorList>
    </citation>
    <scope>NUCLEOTIDE SEQUENCE</scope>
    <source>
        <strain evidence="3">FGSC 1904</strain>
    </source>
</reference>
<reference evidence="3" key="1">
    <citation type="journal article" date="2023" name="Mol. Phylogenet. Evol.">
        <title>Genome-scale phylogeny and comparative genomics of the fungal order Sordariales.</title>
        <authorList>
            <person name="Hensen N."/>
            <person name="Bonometti L."/>
            <person name="Westerberg I."/>
            <person name="Brannstrom I.O."/>
            <person name="Guillou S."/>
            <person name="Cros-Aarteil S."/>
            <person name="Calhoun S."/>
            <person name="Haridas S."/>
            <person name="Kuo A."/>
            <person name="Mondo S."/>
            <person name="Pangilinan J."/>
            <person name="Riley R."/>
            <person name="LaButti K."/>
            <person name="Andreopoulos B."/>
            <person name="Lipzen A."/>
            <person name="Chen C."/>
            <person name="Yan M."/>
            <person name="Daum C."/>
            <person name="Ng V."/>
            <person name="Clum A."/>
            <person name="Steindorff A."/>
            <person name="Ohm R.A."/>
            <person name="Martin F."/>
            <person name="Silar P."/>
            <person name="Natvig D.O."/>
            <person name="Lalanne C."/>
            <person name="Gautier V."/>
            <person name="Ament-Velasquez S.L."/>
            <person name="Kruys A."/>
            <person name="Hutchinson M.I."/>
            <person name="Powell A.J."/>
            <person name="Barry K."/>
            <person name="Miller A.N."/>
            <person name="Grigoriev I.V."/>
            <person name="Debuchy R."/>
            <person name="Gladieux P."/>
            <person name="Hiltunen Thoren M."/>
            <person name="Johannesson H."/>
        </authorList>
    </citation>
    <scope>NUCLEOTIDE SEQUENCE</scope>
    <source>
        <strain evidence="3">FGSC 1904</strain>
    </source>
</reference>
<dbReference type="CDD" id="cd03139">
    <property type="entry name" value="GATase1_PfpI_2"/>
    <property type="match status" value="1"/>
</dbReference>
<dbReference type="PANTHER" id="PTHR43130:SF15">
    <property type="entry name" value="THIJ_PFPI FAMILY PROTEIN (AFU_ORTHOLOGUE AFUA_5G14240)"/>
    <property type="match status" value="1"/>
</dbReference>
<evidence type="ECO:0000313" key="4">
    <source>
        <dbReference type="Proteomes" id="UP001281003"/>
    </source>
</evidence>
<dbReference type="PANTHER" id="PTHR43130">
    <property type="entry name" value="ARAC-FAMILY TRANSCRIPTIONAL REGULATOR"/>
    <property type="match status" value="1"/>
</dbReference>
<dbReference type="AlphaFoldDB" id="A0AAE0PBY8"/>
<accession>A0AAE0PBY8</accession>
<dbReference type="InterPro" id="IPR029062">
    <property type="entry name" value="Class_I_gatase-like"/>
</dbReference>
<evidence type="ECO:0000256" key="1">
    <source>
        <dbReference type="SAM" id="MobiDB-lite"/>
    </source>
</evidence>
<dbReference type="Pfam" id="PF01965">
    <property type="entry name" value="DJ-1_PfpI"/>
    <property type="match status" value="1"/>
</dbReference>
<dbReference type="Gene3D" id="3.40.50.880">
    <property type="match status" value="1"/>
</dbReference>
<comment type="caution">
    <text evidence="3">The sequence shown here is derived from an EMBL/GenBank/DDBJ whole genome shotgun (WGS) entry which is preliminary data.</text>
</comment>
<evidence type="ECO:0000259" key="2">
    <source>
        <dbReference type="Pfam" id="PF01965"/>
    </source>
</evidence>
<name>A0AAE0PBY8_SORBR</name>
<keyword evidence="4" id="KW-1185">Reference proteome</keyword>
<protein>
    <submittedName>
        <fullName evidence="3">Class I glutamine amidotransferase-like protein</fullName>
    </submittedName>
</protein>